<reference evidence="1" key="1">
    <citation type="journal article" date="2014" name="Int. J. Syst. Evol. Microbiol.">
        <title>Complete genome sequence of Corynebacterium casei LMG S-19264T (=DSM 44701T), isolated from a smear-ripened cheese.</title>
        <authorList>
            <consortium name="US DOE Joint Genome Institute (JGI-PGF)"/>
            <person name="Walter F."/>
            <person name="Albersmeier A."/>
            <person name="Kalinowski J."/>
            <person name="Ruckert C."/>
        </authorList>
    </citation>
    <scope>NUCLEOTIDE SEQUENCE</scope>
    <source>
        <strain evidence="1">CGMCC 4.7679</strain>
    </source>
</reference>
<name>A0A8H9MFJ7_9PSEU</name>
<accession>A0A8H9MFJ7</accession>
<dbReference type="AlphaFoldDB" id="A0A8H9MFJ7"/>
<evidence type="ECO:0000313" key="2">
    <source>
        <dbReference type="Proteomes" id="UP000658656"/>
    </source>
</evidence>
<keyword evidence="2" id="KW-1185">Reference proteome</keyword>
<dbReference type="EMBL" id="BNAV01000009">
    <property type="protein sequence ID" value="GHF72200.1"/>
    <property type="molecule type" value="Genomic_DNA"/>
</dbReference>
<evidence type="ECO:0000313" key="1">
    <source>
        <dbReference type="EMBL" id="GHF72200.1"/>
    </source>
</evidence>
<proteinExistence type="predicted"/>
<protein>
    <submittedName>
        <fullName evidence="1">Uncharacterized protein</fullName>
    </submittedName>
</protein>
<dbReference type="Proteomes" id="UP000658656">
    <property type="component" value="Unassembled WGS sequence"/>
</dbReference>
<reference evidence="1" key="2">
    <citation type="submission" date="2020-09" db="EMBL/GenBank/DDBJ databases">
        <authorList>
            <person name="Sun Q."/>
            <person name="Zhou Y."/>
        </authorList>
    </citation>
    <scope>NUCLEOTIDE SEQUENCE</scope>
    <source>
        <strain evidence="1">CGMCC 4.7679</strain>
    </source>
</reference>
<organism evidence="1 2">
    <name type="scientific">Amycolatopsis bartoniae</name>
    <dbReference type="NCBI Taxonomy" id="941986"/>
    <lineage>
        <taxon>Bacteria</taxon>
        <taxon>Bacillati</taxon>
        <taxon>Actinomycetota</taxon>
        <taxon>Actinomycetes</taxon>
        <taxon>Pseudonocardiales</taxon>
        <taxon>Pseudonocardiaceae</taxon>
        <taxon>Amycolatopsis</taxon>
    </lineage>
</organism>
<gene>
    <name evidence="1" type="ORF">GCM10017566_52580</name>
</gene>
<comment type="caution">
    <text evidence="1">The sequence shown here is derived from an EMBL/GenBank/DDBJ whole genome shotgun (WGS) entry which is preliminary data.</text>
</comment>
<sequence length="106" mass="10786">MPVHGLVLPLSAATALAEEAEVAQLHDMSAAEAVEAGFVQLGADGAVVRSAAGGDGFGHRGSFRGGWFEHAGDGGGMGNRIGFCGWGRGLWKKPGWGCGQVWGFCG</sequence>